<evidence type="ECO:0000256" key="1">
    <source>
        <dbReference type="ARBA" id="ARBA00004651"/>
    </source>
</evidence>
<evidence type="ECO:0000256" key="3">
    <source>
        <dbReference type="ARBA" id="ARBA00022692"/>
    </source>
</evidence>
<dbReference type="PANTHER" id="PTHR45138">
    <property type="entry name" value="REGULATORY COMPONENTS OF SENSORY TRANSDUCTION SYSTEM"/>
    <property type="match status" value="1"/>
</dbReference>
<dbReference type="RefSeq" id="WP_068605760.1">
    <property type="nucleotide sequence ID" value="NZ_CP011388.1"/>
</dbReference>
<evidence type="ECO:0000259" key="7">
    <source>
        <dbReference type="PROSITE" id="PS50887"/>
    </source>
</evidence>
<keyword evidence="2" id="KW-1003">Cell membrane</keyword>
<dbReference type="OrthoDB" id="9759607at2"/>
<dbReference type="EMBL" id="CP011388">
    <property type="protein sequence ID" value="ANE46224.1"/>
    <property type="molecule type" value="Genomic_DNA"/>
</dbReference>
<feature type="domain" description="GGDEF" evidence="7">
    <location>
        <begin position="226"/>
        <end position="361"/>
    </location>
</feature>
<dbReference type="GO" id="GO:1902201">
    <property type="term" value="P:negative regulation of bacterial-type flagellum-dependent cell motility"/>
    <property type="evidence" value="ECO:0007669"/>
    <property type="project" value="TreeGrafter"/>
</dbReference>
<proteinExistence type="predicted"/>
<dbReference type="FunFam" id="3.30.70.270:FF:000001">
    <property type="entry name" value="Diguanylate cyclase domain protein"/>
    <property type="match status" value="1"/>
</dbReference>
<dbReference type="InterPro" id="IPR029787">
    <property type="entry name" value="Nucleotide_cyclase"/>
</dbReference>
<sequence length="369" mass="41606">MMKDLFTNFSILISLMFLSSQLFHWKPVEKLSSLHKKIIAGVMAGVLGNVLMQNTIQIQEGVFVDMRIIPIAIIALHGGIVSGFIGCFLISLGRLALFDMNSAAVIAVIHIFLLMLIGTRLAKLRAHDWLKFFYLMLTWAVTGFISLSLATQNVPKVLSFFGPYVAAVAGSAFMSYYLVRFLYQSHMAIERFREHATRDFLTGLNNVRMFDDMFNSSINWAERRGEKLSLLLLDIDYFKKINDNFGHITGDEVLHQLGHLLPGVARPFDTISRNGGEEFTVLLPDCPHVQAIEVGERIRKAVENHIFKIELTGEQIHVTVSVGVSTYKDTVFQPEMVYKEADEALYLAKKSGRNRVCSLRYHGLSPNTI</sequence>
<dbReference type="PANTHER" id="PTHR45138:SF9">
    <property type="entry name" value="DIGUANYLATE CYCLASE DGCM-RELATED"/>
    <property type="match status" value="1"/>
</dbReference>
<protein>
    <recommendedName>
        <fullName evidence="7">GGDEF domain-containing protein</fullName>
    </recommendedName>
</protein>
<organism evidence="8 9">
    <name type="scientific">Paenibacillus swuensis</name>
    <dbReference type="NCBI Taxonomy" id="1178515"/>
    <lineage>
        <taxon>Bacteria</taxon>
        <taxon>Bacillati</taxon>
        <taxon>Bacillota</taxon>
        <taxon>Bacilli</taxon>
        <taxon>Bacillales</taxon>
        <taxon>Paenibacillaceae</taxon>
        <taxon>Paenibacillus</taxon>
    </lineage>
</organism>
<dbReference type="SUPFAM" id="SSF55073">
    <property type="entry name" value="Nucleotide cyclase"/>
    <property type="match status" value="1"/>
</dbReference>
<dbReference type="Gene3D" id="3.30.70.270">
    <property type="match status" value="1"/>
</dbReference>
<feature type="transmembrane region" description="Helical" evidence="6">
    <location>
        <begin position="98"/>
        <end position="117"/>
    </location>
</feature>
<dbReference type="GO" id="GO:0071555">
    <property type="term" value="P:cell wall organization"/>
    <property type="evidence" value="ECO:0007669"/>
    <property type="project" value="InterPro"/>
</dbReference>
<evidence type="ECO:0000256" key="4">
    <source>
        <dbReference type="ARBA" id="ARBA00022989"/>
    </source>
</evidence>
<feature type="transmembrane region" description="Helical" evidence="6">
    <location>
        <begin position="37"/>
        <end position="56"/>
    </location>
</feature>
<comment type="subcellular location">
    <subcellularLocation>
        <location evidence="1">Cell membrane</location>
        <topology evidence="1">Multi-pass membrane protein</topology>
    </subcellularLocation>
</comment>
<feature type="transmembrane region" description="Helical" evidence="6">
    <location>
        <begin position="5"/>
        <end position="25"/>
    </location>
</feature>
<evidence type="ECO:0000313" key="8">
    <source>
        <dbReference type="EMBL" id="ANE46224.1"/>
    </source>
</evidence>
<dbReference type="InterPro" id="IPR000160">
    <property type="entry name" value="GGDEF_dom"/>
</dbReference>
<keyword evidence="9" id="KW-1185">Reference proteome</keyword>
<accession>A0A172TH61</accession>
<keyword evidence="3 6" id="KW-0812">Transmembrane</keyword>
<dbReference type="AlphaFoldDB" id="A0A172TH61"/>
<dbReference type="GO" id="GO:0005886">
    <property type="term" value="C:plasma membrane"/>
    <property type="evidence" value="ECO:0007669"/>
    <property type="project" value="UniProtKB-SubCell"/>
</dbReference>
<evidence type="ECO:0000256" key="6">
    <source>
        <dbReference type="SAM" id="Phobius"/>
    </source>
</evidence>
<evidence type="ECO:0000313" key="9">
    <source>
        <dbReference type="Proteomes" id="UP000076927"/>
    </source>
</evidence>
<dbReference type="InterPro" id="IPR050469">
    <property type="entry name" value="Diguanylate_Cyclase"/>
</dbReference>
<keyword evidence="4 6" id="KW-1133">Transmembrane helix</keyword>
<feature type="transmembrane region" description="Helical" evidence="6">
    <location>
        <begin position="68"/>
        <end position="92"/>
    </location>
</feature>
<dbReference type="InterPro" id="IPR011620">
    <property type="entry name" value="Sig_transdc_His_kinase_LytS_TM"/>
</dbReference>
<name>A0A172TH61_9BACL</name>
<dbReference type="PROSITE" id="PS50887">
    <property type="entry name" value="GGDEF"/>
    <property type="match status" value="1"/>
</dbReference>
<dbReference type="GO" id="GO:0000155">
    <property type="term" value="F:phosphorelay sensor kinase activity"/>
    <property type="evidence" value="ECO:0007669"/>
    <property type="project" value="InterPro"/>
</dbReference>
<dbReference type="STRING" id="1178515.SY83_08010"/>
<dbReference type="InterPro" id="IPR043128">
    <property type="entry name" value="Rev_trsase/Diguanyl_cyclase"/>
</dbReference>
<gene>
    <name evidence="8" type="ORF">SY83_08010</name>
</gene>
<dbReference type="CDD" id="cd01949">
    <property type="entry name" value="GGDEF"/>
    <property type="match status" value="1"/>
</dbReference>
<reference evidence="8 9" key="1">
    <citation type="submission" date="2015-01" db="EMBL/GenBank/DDBJ databases">
        <title>Paenibacillus swuensis/DY6/whole genome sequencing.</title>
        <authorList>
            <person name="Kim M.K."/>
            <person name="Srinivasan S."/>
            <person name="Lee J.-J."/>
        </authorList>
    </citation>
    <scope>NUCLEOTIDE SEQUENCE [LARGE SCALE GENOMIC DNA]</scope>
    <source>
        <strain evidence="8 9">DY6</strain>
    </source>
</reference>
<feature type="transmembrane region" description="Helical" evidence="6">
    <location>
        <begin position="161"/>
        <end position="183"/>
    </location>
</feature>
<dbReference type="PATRIC" id="fig|1178515.4.peg.1591"/>
<dbReference type="GO" id="GO:0052621">
    <property type="term" value="F:diguanylate cyclase activity"/>
    <property type="evidence" value="ECO:0007669"/>
    <property type="project" value="TreeGrafter"/>
</dbReference>
<dbReference type="Pfam" id="PF00990">
    <property type="entry name" value="GGDEF"/>
    <property type="match status" value="1"/>
</dbReference>
<dbReference type="GO" id="GO:0043709">
    <property type="term" value="P:cell adhesion involved in single-species biofilm formation"/>
    <property type="evidence" value="ECO:0007669"/>
    <property type="project" value="TreeGrafter"/>
</dbReference>
<dbReference type="NCBIfam" id="TIGR00254">
    <property type="entry name" value="GGDEF"/>
    <property type="match status" value="1"/>
</dbReference>
<dbReference type="Pfam" id="PF07694">
    <property type="entry name" value="5TM-5TMR_LYT"/>
    <property type="match status" value="1"/>
</dbReference>
<dbReference type="SMART" id="SM00267">
    <property type="entry name" value="GGDEF"/>
    <property type="match status" value="1"/>
</dbReference>
<feature type="transmembrane region" description="Helical" evidence="6">
    <location>
        <begin position="129"/>
        <end position="149"/>
    </location>
</feature>
<keyword evidence="5 6" id="KW-0472">Membrane</keyword>
<dbReference type="KEGG" id="pswu:SY83_08010"/>
<dbReference type="Proteomes" id="UP000076927">
    <property type="component" value="Chromosome"/>
</dbReference>
<evidence type="ECO:0000256" key="5">
    <source>
        <dbReference type="ARBA" id="ARBA00023136"/>
    </source>
</evidence>
<evidence type="ECO:0000256" key="2">
    <source>
        <dbReference type="ARBA" id="ARBA00022475"/>
    </source>
</evidence>